<feature type="compositionally biased region" description="Low complexity" evidence="1">
    <location>
        <begin position="23"/>
        <end position="51"/>
    </location>
</feature>
<name>U6KDW9_9EIME</name>
<feature type="compositionally biased region" description="Polar residues" evidence="1">
    <location>
        <begin position="213"/>
        <end position="241"/>
    </location>
</feature>
<keyword evidence="3" id="KW-1185">Reference proteome</keyword>
<dbReference type="AlphaFoldDB" id="U6KDW9"/>
<protein>
    <submittedName>
        <fullName evidence="2">Uncharacterized protein</fullName>
    </submittedName>
</protein>
<evidence type="ECO:0000313" key="2">
    <source>
        <dbReference type="EMBL" id="CDJ33678.1"/>
    </source>
</evidence>
<gene>
    <name evidence="2" type="ORF">EMH_0017060</name>
</gene>
<reference evidence="2" key="1">
    <citation type="submission" date="2013-10" db="EMBL/GenBank/DDBJ databases">
        <title>Genomic analysis of the causative agents of coccidiosis in chickens.</title>
        <authorList>
            <person name="Reid A.J."/>
            <person name="Blake D."/>
            <person name="Billington K."/>
            <person name="Browne H."/>
            <person name="Dunn M."/>
            <person name="Hung S."/>
            <person name="Kawahara F."/>
            <person name="Miranda-Saavedra D."/>
            <person name="Mourier T."/>
            <person name="Nagra H."/>
            <person name="Otto T.D."/>
            <person name="Rawlings N."/>
            <person name="Sanchez A."/>
            <person name="Sanders M."/>
            <person name="Subramaniam C."/>
            <person name="Tay Y."/>
            <person name="Dear P."/>
            <person name="Doerig C."/>
            <person name="Gruber A."/>
            <person name="Parkinson J."/>
            <person name="Shirley M."/>
            <person name="Wan K.L."/>
            <person name="Berriman M."/>
            <person name="Tomley F."/>
            <person name="Pain A."/>
        </authorList>
    </citation>
    <scope>NUCLEOTIDE SEQUENCE [LARGE SCALE GENOMIC DNA]</scope>
    <source>
        <strain evidence="2">Houghton</strain>
    </source>
</reference>
<organism evidence="2 3">
    <name type="scientific">Eimeria mitis</name>
    <dbReference type="NCBI Taxonomy" id="44415"/>
    <lineage>
        <taxon>Eukaryota</taxon>
        <taxon>Sar</taxon>
        <taxon>Alveolata</taxon>
        <taxon>Apicomplexa</taxon>
        <taxon>Conoidasida</taxon>
        <taxon>Coccidia</taxon>
        <taxon>Eucoccidiorida</taxon>
        <taxon>Eimeriorina</taxon>
        <taxon>Eimeriidae</taxon>
        <taxon>Eimeria</taxon>
    </lineage>
</organism>
<reference evidence="2" key="2">
    <citation type="submission" date="2013-10" db="EMBL/GenBank/DDBJ databases">
        <authorList>
            <person name="Aslett M."/>
        </authorList>
    </citation>
    <scope>NUCLEOTIDE SEQUENCE [LARGE SCALE GENOMIC DNA]</scope>
    <source>
        <strain evidence="2">Houghton</strain>
    </source>
</reference>
<feature type="compositionally biased region" description="Pro residues" evidence="1">
    <location>
        <begin position="444"/>
        <end position="453"/>
    </location>
</feature>
<proteinExistence type="predicted"/>
<feature type="compositionally biased region" description="Low complexity" evidence="1">
    <location>
        <begin position="157"/>
        <end position="177"/>
    </location>
</feature>
<sequence>MSSRCPSEGPPNEGGPRIPASGAPAAATAPAAAAATTPPATPVAAAAAAAASRLSCLGRSSSDAPSSVGGAPQGAPNANYRSQGTETGGPPMGPPSASRSQGGEFELPLLLLQSSTDGRAPRGGGPQGAPNTDEDWQAEVSASVAAAFRDLRGSMFLGSSSNNSSRSSRLGLGDALFLGGGPPRSRRTSRGAAEGPLGGGAPRGAPRGAPESLSPSAASHSTEDSSCLTPSENTSSRQQTPRGPLGVQERVLPPDTPTSEEGGPPGGPHLCGGPLTGVENDRGGGPGYRESRGLQPEAAEKDREGGPSPHAGAPETAADIQTEFLAAYTIPQQQVAAAAETVEATDTAAATADTPVAAAAAAAAAAAPEAEGAAAGPQIGGTTAAAAAAASAAAAAAAATATDIPSSCCTPHSEPAAKEGPPQDLQGPPTPASRGPLGMRRSPAPSPPPNPKP</sequence>
<feature type="compositionally biased region" description="Low complexity" evidence="1">
    <location>
        <begin position="357"/>
        <end position="402"/>
    </location>
</feature>
<accession>U6KDW9</accession>
<dbReference type="EMBL" id="HG685515">
    <property type="protein sequence ID" value="CDJ33678.1"/>
    <property type="molecule type" value="Genomic_DNA"/>
</dbReference>
<feature type="region of interest" description="Disordered" evidence="1">
    <location>
        <begin position="155"/>
        <end position="320"/>
    </location>
</feature>
<feature type="region of interest" description="Disordered" evidence="1">
    <location>
        <begin position="357"/>
        <end position="453"/>
    </location>
</feature>
<dbReference type="RefSeq" id="XP_013356241.1">
    <property type="nucleotide sequence ID" value="XM_013500787.1"/>
</dbReference>
<evidence type="ECO:0000313" key="3">
    <source>
        <dbReference type="Proteomes" id="UP000030744"/>
    </source>
</evidence>
<evidence type="ECO:0000256" key="1">
    <source>
        <dbReference type="SAM" id="MobiDB-lite"/>
    </source>
</evidence>
<dbReference type="Proteomes" id="UP000030744">
    <property type="component" value="Unassembled WGS sequence"/>
</dbReference>
<dbReference type="GeneID" id="25376645"/>
<feature type="region of interest" description="Disordered" evidence="1">
    <location>
        <begin position="1"/>
        <end position="140"/>
    </location>
</feature>
<dbReference type="VEuPathDB" id="ToxoDB:EMH_0017060"/>